<organism evidence="2 3">
    <name type="scientific">Saltatorellus ferox</name>
    <dbReference type="NCBI Taxonomy" id="2528018"/>
    <lineage>
        <taxon>Bacteria</taxon>
        <taxon>Pseudomonadati</taxon>
        <taxon>Planctomycetota</taxon>
        <taxon>Planctomycetia</taxon>
        <taxon>Planctomycetia incertae sedis</taxon>
        <taxon>Saltatorellus</taxon>
    </lineage>
</organism>
<gene>
    <name evidence="2" type="ORF">Poly30_39830</name>
</gene>
<dbReference type="EMBL" id="CP036434">
    <property type="protein sequence ID" value="QDV08440.1"/>
    <property type="molecule type" value="Genomic_DNA"/>
</dbReference>
<dbReference type="RefSeq" id="WP_145201108.1">
    <property type="nucleotide sequence ID" value="NZ_CP036434.1"/>
</dbReference>
<dbReference type="Proteomes" id="UP000320390">
    <property type="component" value="Chromosome"/>
</dbReference>
<proteinExistence type="predicted"/>
<name>A0A518EWJ0_9BACT</name>
<dbReference type="AlphaFoldDB" id="A0A518EWJ0"/>
<evidence type="ECO:0000313" key="3">
    <source>
        <dbReference type="Proteomes" id="UP000320390"/>
    </source>
</evidence>
<keyword evidence="1" id="KW-0812">Transmembrane</keyword>
<reference evidence="2 3" key="1">
    <citation type="submission" date="2019-02" db="EMBL/GenBank/DDBJ databases">
        <title>Deep-cultivation of Planctomycetes and their phenomic and genomic characterization uncovers novel biology.</title>
        <authorList>
            <person name="Wiegand S."/>
            <person name="Jogler M."/>
            <person name="Boedeker C."/>
            <person name="Pinto D."/>
            <person name="Vollmers J."/>
            <person name="Rivas-Marin E."/>
            <person name="Kohn T."/>
            <person name="Peeters S.H."/>
            <person name="Heuer A."/>
            <person name="Rast P."/>
            <person name="Oberbeckmann S."/>
            <person name="Bunk B."/>
            <person name="Jeske O."/>
            <person name="Meyerdierks A."/>
            <person name="Storesund J.E."/>
            <person name="Kallscheuer N."/>
            <person name="Luecker S."/>
            <person name="Lage O.M."/>
            <person name="Pohl T."/>
            <person name="Merkel B.J."/>
            <person name="Hornburger P."/>
            <person name="Mueller R.-W."/>
            <person name="Bruemmer F."/>
            <person name="Labrenz M."/>
            <person name="Spormann A.M."/>
            <person name="Op den Camp H."/>
            <person name="Overmann J."/>
            <person name="Amann R."/>
            <person name="Jetten M.S.M."/>
            <person name="Mascher T."/>
            <person name="Medema M.H."/>
            <person name="Devos D.P."/>
            <person name="Kaster A.-K."/>
            <person name="Ovreas L."/>
            <person name="Rohde M."/>
            <person name="Galperin M.Y."/>
            <person name="Jogler C."/>
        </authorList>
    </citation>
    <scope>NUCLEOTIDE SEQUENCE [LARGE SCALE GENOMIC DNA]</scope>
    <source>
        <strain evidence="2 3">Poly30</strain>
    </source>
</reference>
<evidence type="ECO:0000313" key="2">
    <source>
        <dbReference type="EMBL" id="QDV08440.1"/>
    </source>
</evidence>
<protein>
    <submittedName>
        <fullName evidence="2">Uncharacterized protein</fullName>
    </submittedName>
</protein>
<dbReference type="OrthoDB" id="256646at2"/>
<keyword evidence="1" id="KW-0472">Membrane</keyword>
<feature type="transmembrane region" description="Helical" evidence="1">
    <location>
        <begin position="20"/>
        <end position="39"/>
    </location>
</feature>
<keyword evidence="3" id="KW-1185">Reference proteome</keyword>
<evidence type="ECO:0000256" key="1">
    <source>
        <dbReference type="SAM" id="Phobius"/>
    </source>
</evidence>
<sequence>MKLPISPSNPSRRNSGVVLIWSVFAAILILGSTFVTATLSRTANLRAQLAVKRGGAEALSHAAVEAAMESIRTHLRRNQEPPVTGTFTVDGEVATYTIQREAAPLNQRTVGGLQQFGSIFRVVGTGTVGDITKSTRRMARASVIPVFQFAIYYENDLEFFNPAPWEIKGRIHCNSDIYVRVQAPLTFDTNYLHCAGSFYGRAPHATWAPIAGVEPTIRRWVADPFDPSAWADWSALPIVETYAASGVTTSGGLDTDFTGADLNGDGDFTDANEYASFLAGTVGLFGPTGGGPESTLMTSEHGVLPLAPPEAEDFSPFTPTVGGDFVYDPVADAYTPVTPGSGTHSMGSYHKEAGLVIRTLPDGTWSARDETGADLTAAIASAVTSGSIYDTRQAADGPGSLQQLELDLGALAASGHFPANGLIYMVGEGAGTGTDAKAFTLKNGATLPSGLTVVTPNSIYLQGDYNTNSPKPASLIADAANLLSNAWDNSKTPGTLPTATETTYNVSIIAGDTPSTSSGTNGGPHNLPRRHEDWTGVNEYLNGSIVCPFRSQYATADFVLGGNYYFPPDRFWAFDERNNDPTTLPPFTPMTVEVDAMVTWSAKP</sequence>
<accession>A0A518EWJ0</accession>
<keyword evidence="1" id="KW-1133">Transmembrane helix</keyword>